<dbReference type="EnsemblMetazoa" id="AALB014718-RA">
    <property type="protein sequence ID" value="AALB014718-PA"/>
    <property type="gene ID" value="AALB014718"/>
</dbReference>
<accession>A0A182FYN3</accession>
<sequence>DNHNKNNTTYSNQHITVLNNDSRTDSFSIEDTSRSERTISKQCLQLRKIFGNKQRDDHLNSRFGNDRSNGKKITFTNESAMKEFEISIGLPKRNIYRQTNSTSSCKMKTTQEYSVRKRQCMPLESLRVQFEKLEELEDQIPHSNNDGTYHLRYPFVNKHIENNDSHCHDEECFADKNVYQRTINDVSSELEFFKHRIHLERDSVLRAKESLKMQKDAFLVKKKNILIKHTTENEQTLEEILKEQEELNEMEISLHRTRTLLIEKVIRLRNLEISFNHVMEKNDPLRKEIPINERIMDTISDKSSYSSSSLTNAIGLDQHLTTKPMVSMKTYSQSEYPMYLEHLHTEILDIWSLLNSFEEVRNTHQSVEMATPLRHQSSSNLMEVLGYNLTVNMQHQQHQPTLNLLEKTRDLKKWLRKAKKEHEMIKMKSSV</sequence>
<dbReference type="STRING" id="7167.A0A182FYN3"/>
<dbReference type="VEuPathDB" id="VectorBase:AALB014718"/>
<organism evidence="1 2">
    <name type="scientific">Anopheles albimanus</name>
    <name type="common">New world malaria mosquito</name>
    <dbReference type="NCBI Taxonomy" id="7167"/>
    <lineage>
        <taxon>Eukaryota</taxon>
        <taxon>Metazoa</taxon>
        <taxon>Ecdysozoa</taxon>
        <taxon>Arthropoda</taxon>
        <taxon>Hexapoda</taxon>
        <taxon>Insecta</taxon>
        <taxon>Pterygota</taxon>
        <taxon>Neoptera</taxon>
        <taxon>Endopterygota</taxon>
        <taxon>Diptera</taxon>
        <taxon>Nematocera</taxon>
        <taxon>Culicoidea</taxon>
        <taxon>Culicidae</taxon>
        <taxon>Anophelinae</taxon>
        <taxon>Anopheles</taxon>
    </lineage>
</organism>
<protein>
    <submittedName>
        <fullName evidence="1">Uncharacterized protein</fullName>
    </submittedName>
</protein>
<dbReference type="VEuPathDB" id="VectorBase:AALB20_032451"/>
<proteinExistence type="predicted"/>
<dbReference type="AlphaFoldDB" id="A0A182FYN3"/>
<evidence type="ECO:0000313" key="1">
    <source>
        <dbReference type="EnsemblMetazoa" id="AALB014718-PA"/>
    </source>
</evidence>
<name>A0A182FYN3_ANOAL</name>
<reference evidence="1 2" key="1">
    <citation type="journal article" date="2017" name="G3 (Bethesda)">
        <title>The Physical Genome Mapping of Anopheles albimanus Corrected Scaffold Misassemblies and Identified Interarm Rearrangements in Genus Anopheles.</title>
        <authorList>
            <person name="Artemov G.N."/>
            <person name="Peery A.N."/>
            <person name="Jiang X."/>
            <person name="Tu Z."/>
            <person name="Stegniy V.N."/>
            <person name="Sharakhova M.V."/>
            <person name="Sharakhov I.V."/>
        </authorList>
    </citation>
    <scope>NUCLEOTIDE SEQUENCE [LARGE SCALE GENOMIC DNA]</scope>
    <source>
        <strain evidence="1 2">ALBI9_A</strain>
    </source>
</reference>
<keyword evidence="2" id="KW-1185">Reference proteome</keyword>
<dbReference type="Proteomes" id="UP000069272">
    <property type="component" value="Chromosome 3R"/>
</dbReference>
<evidence type="ECO:0000313" key="2">
    <source>
        <dbReference type="Proteomes" id="UP000069272"/>
    </source>
</evidence>
<reference evidence="1" key="2">
    <citation type="submission" date="2022-08" db="UniProtKB">
        <authorList>
            <consortium name="EnsemblMetazoa"/>
        </authorList>
    </citation>
    <scope>IDENTIFICATION</scope>
    <source>
        <strain evidence="1">STECLA/ALBI9_A</strain>
    </source>
</reference>